<dbReference type="PROSITE" id="PS51257">
    <property type="entry name" value="PROKAR_LIPOPROTEIN"/>
    <property type="match status" value="1"/>
</dbReference>
<dbReference type="RefSeq" id="WP_134337644.1">
    <property type="nucleotide sequence ID" value="NZ_BMCZ01000006.1"/>
</dbReference>
<accession>A0A4Y8AA25</accession>
<dbReference type="OrthoDB" id="799762at2"/>
<dbReference type="EMBL" id="JACIEG010000006">
    <property type="protein sequence ID" value="MBB3970668.1"/>
    <property type="molecule type" value="Genomic_DNA"/>
</dbReference>
<reference evidence="1 4" key="3">
    <citation type="submission" date="2020-08" db="EMBL/GenBank/DDBJ databases">
        <title>Genomic Encyclopedia of Type Strains, Phase IV (KMG-IV): sequencing the most valuable type-strain genomes for metagenomic binning, comparative biology and taxonomic classification.</title>
        <authorList>
            <person name="Goeker M."/>
        </authorList>
    </citation>
    <scope>NUCLEOTIDE SEQUENCE [LARGE SCALE GENOMIC DNA]</scope>
    <source>
        <strain evidence="1 4">DSM 100995</strain>
    </source>
</reference>
<evidence type="ECO:0000313" key="3">
    <source>
        <dbReference type="Proteomes" id="UP000297248"/>
    </source>
</evidence>
<dbReference type="Proteomes" id="UP000297248">
    <property type="component" value="Unassembled WGS sequence"/>
</dbReference>
<sequence>MKKLIYLLLISVVAAGCSYTTYNMNRGALKIPQKPTYQVEYMADIPAGTAATITYINKGNVKYIEQKYTGKFNKIIELPSGQDVKFTVDVSLPKTTPASRLATFVKVDGEIVSEQIQTGKNVKYRFEFKLP</sequence>
<reference evidence="2" key="2">
    <citation type="submission" date="2019-03" db="EMBL/GenBank/DDBJ databases">
        <authorList>
            <person name="Yan Y.-Q."/>
            <person name="Du Z.-J."/>
        </authorList>
    </citation>
    <scope>NUCLEOTIDE SEQUENCE</scope>
    <source>
        <strain evidence="2">PP-F2FG21</strain>
    </source>
</reference>
<name>A0A4Y8AA25_9SPHI</name>
<evidence type="ECO:0008006" key="5">
    <source>
        <dbReference type="Google" id="ProtNLM"/>
    </source>
</evidence>
<proteinExistence type="predicted"/>
<dbReference type="AlphaFoldDB" id="A0A4Y8AA25"/>
<evidence type="ECO:0000313" key="4">
    <source>
        <dbReference type="Proteomes" id="UP000583101"/>
    </source>
</evidence>
<dbReference type="Proteomes" id="UP000583101">
    <property type="component" value="Unassembled WGS sequence"/>
</dbReference>
<protein>
    <recommendedName>
        <fullName evidence="5">Lipoprotein</fullName>
    </recommendedName>
</protein>
<dbReference type="EMBL" id="SNQG01000006">
    <property type="protein sequence ID" value="TEW64671.1"/>
    <property type="molecule type" value="Genomic_DNA"/>
</dbReference>
<evidence type="ECO:0000313" key="2">
    <source>
        <dbReference type="EMBL" id="TEW64671.1"/>
    </source>
</evidence>
<evidence type="ECO:0000313" key="1">
    <source>
        <dbReference type="EMBL" id="MBB3970668.1"/>
    </source>
</evidence>
<reference evidence="2 3" key="1">
    <citation type="journal article" date="2016" name="Int. J. Syst. Evol. Microbiol.">
        <title>Proposal of Mucilaginibacter phyllosphaerae sp. nov. isolated from the phyllosphere of Galium album.</title>
        <authorList>
            <person name="Aydogan E.L."/>
            <person name="Busse H.J."/>
            <person name="Moser G."/>
            <person name="Muller C."/>
            <person name="Kampfer P."/>
            <person name="Glaeser S.P."/>
        </authorList>
    </citation>
    <scope>NUCLEOTIDE SEQUENCE [LARGE SCALE GENOMIC DNA]</scope>
    <source>
        <strain evidence="2 3">PP-F2FG21</strain>
    </source>
</reference>
<keyword evidence="4" id="KW-1185">Reference proteome</keyword>
<comment type="caution">
    <text evidence="2">The sequence shown here is derived from an EMBL/GenBank/DDBJ whole genome shotgun (WGS) entry which is preliminary data.</text>
</comment>
<organism evidence="2 3">
    <name type="scientific">Mucilaginibacter phyllosphaerae</name>
    <dbReference type="NCBI Taxonomy" id="1812349"/>
    <lineage>
        <taxon>Bacteria</taxon>
        <taxon>Pseudomonadati</taxon>
        <taxon>Bacteroidota</taxon>
        <taxon>Sphingobacteriia</taxon>
        <taxon>Sphingobacteriales</taxon>
        <taxon>Sphingobacteriaceae</taxon>
        <taxon>Mucilaginibacter</taxon>
    </lineage>
</organism>
<gene>
    <name evidence="2" type="ORF">E2R65_16795</name>
    <name evidence="1" type="ORF">GGR35_003291</name>
</gene>